<dbReference type="Proteomes" id="UP000542342">
    <property type="component" value="Unassembled WGS sequence"/>
</dbReference>
<dbReference type="AlphaFoldDB" id="A0A7V9AD87"/>
<sequence>MGRWVIGSVGIGLLATAIAWAGPLRWRGEKHQVSLPPSAVPIVHQTYCLAWSAAAAEPSRFPAGKPLVWVVDGAGDLKGCSTALAHANAVAGNPVELAVFPWSHGYRRLLKDQIDGGHARRQGARLAEAIWDQRQRQPDRRMVLVAHSAGCAVALGAGDVLPPDSLDRILLLAPSVSAGYDLRPTLLSAREGVDVFCSKRDWVALGFVVRVVGTTDNFWSGTAAGRWGFRQAQQAAQDPLIARRLRQHFWSPEVAWTGHHGGHHGMHAPGFIHTFLMPLILGQ</sequence>
<accession>A0A7V9AD87</accession>
<keyword evidence="2" id="KW-1185">Reference proteome</keyword>
<dbReference type="Gene3D" id="3.40.50.1820">
    <property type="entry name" value="alpha/beta hydrolase"/>
    <property type="match status" value="1"/>
</dbReference>
<comment type="caution">
    <text evidence="1">The sequence shown here is derived from an EMBL/GenBank/DDBJ whole genome shotgun (WGS) entry which is preliminary data.</text>
</comment>
<dbReference type="RefSeq" id="WP_194539634.1">
    <property type="nucleotide sequence ID" value="NZ_JACEFB010000019.1"/>
</dbReference>
<evidence type="ECO:0000313" key="2">
    <source>
        <dbReference type="Proteomes" id="UP000542342"/>
    </source>
</evidence>
<name>A0A7V9AD87_9BACT</name>
<dbReference type="EMBL" id="JACEFB010000019">
    <property type="protein sequence ID" value="MBA2227768.1"/>
    <property type="molecule type" value="Genomic_DNA"/>
</dbReference>
<evidence type="ECO:0008006" key="3">
    <source>
        <dbReference type="Google" id="ProtNLM"/>
    </source>
</evidence>
<dbReference type="SUPFAM" id="SSF53474">
    <property type="entry name" value="alpha/beta-Hydrolases"/>
    <property type="match status" value="1"/>
</dbReference>
<reference evidence="1 2" key="1">
    <citation type="submission" date="2020-07" db="EMBL/GenBank/DDBJ databases">
        <title>Thermogemmata thermophila gen. nov., sp. nov., a novel moderate thermophilic planctomycete from a Kamchatka hot spring.</title>
        <authorList>
            <person name="Elcheninov A.G."/>
            <person name="Podosokorskaya O.A."/>
            <person name="Kovaleva O.L."/>
            <person name="Novikov A."/>
            <person name="Bonch-Osmolovskaya E.A."/>
            <person name="Toshchakov S.V."/>
            <person name="Kublanov I.V."/>
        </authorList>
    </citation>
    <scope>NUCLEOTIDE SEQUENCE [LARGE SCALE GENOMIC DNA]</scope>
    <source>
        <strain evidence="1 2">2918</strain>
    </source>
</reference>
<dbReference type="InterPro" id="IPR029058">
    <property type="entry name" value="AB_hydrolase_fold"/>
</dbReference>
<proteinExistence type="predicted"/>
<organism evidence="1 2">
    <name type="scientific">Thermogemmata fonticola</name>
    <dbReference type="NCBI Taxonomy" id="2755323"/>
    <lineage>
        <taxon>Bacteria</taxon>
        <taxon>Pseudomonadati</taxon>
        <taxon>Planctomycetota</taxon>
        <taxon>Planctomycetia</taxon>
        <taxon>Gemmatales</taxon>
        <taxon>Gemmataceae</taxon>
        <taxon>Thermogemmata</taxon>
    </lineage>
</organism>
<evidence type="ECO:0000313" key="1">
    <source>
        <dbReference type="EMBL" id="MBA2227768.1"/>
    </source>
</evidence>
<gene>
    <name evidence="1" type="ORF">H0921_16535</name>
</gene>
<protein>
    <recommendedName>
        <fullName evidence="3">Alpha/beta hydrolase</fullName>
    </recommendedName>
</protein>